<evidence type="ECO:0008006" key="4">
    <source>
        <dbReference type="Google" id="ProtNLM"/>
    </source>
</evidence>
<accession>A0A1V2GU94</accession>
<feature type="region of interest" description="Disordered" evidence="1">
    <location>
        <begin position="41"/>
        <end position="69"/>
    </location>
</feature>
<organism evidence="2 3">
    <name type="scientific">Teichococcus deserti</name>
    <dbReference type="NCBI Taxonomy" id="1817963"/>
    <lineage>
        <taxon>Bacteria</taxon>
        <taxon>Pseudomonadati</taxon>
        <taxon>Pseudomonadota</taxon>
        <taxon>Alphaproteobacteria</taxon>
        <taxon>Acetobacterales</taxon>
        <taxon>Roseomonadaceae</taxon>
        <taxon>Roseomonas</taxon>
    </lineage>
</organism>
<dbReference type="EMBL" id="MLCO01000479">
    <property type="protein sequence ID" value="ONG43408.1"/>
    <property type="molecule type" value="Genomic_DNA"/>
</dbReference>
<dbReference type="AlphaFoldDB" id="A0A1V2GU94"/>
<evidence type="ECO:0000313" key="2">
    <source>
        <dbReference type="EMBL" id="ONG43408.1"/>
    </source>
</evidence>
<name>A0A1V2GU94_9PROT</name>
<dbReference type="RefSeq" id="WP_076960623.1">
    <property type="nucleotide sequence ID" value="NZ_MLCO01000479.1"/>
</dbReference>
<evidence type="ECO:0000313" key="3">
    <source>
        <dbReference type="Proteomes" id="UP000188879"/>
    </source>
</evidence>
<comment type="caution">
    <text evidence="2">The sequence shown here is derived from an EMBL/GenBank/DDBJ whole genome shotgun (WGS) entry which is preliminary data.</text>
</comment>
<reference evidence="2 3" key="1">
    <citation type="submission" date="2016-10" db="EMBL/GenBank/DDBJ databases">
        <title>Draft Genome sequence of Roseomonas sp. strain M3.</title>
        <authorList>
            <person name="Subhash Y."/>
            <person name="Lee S."/>
        </authorList>
    </citation>
    <scope>NUCLEOTIDE SEQUENCE [LARGE SCALE GENOMIC DNA]</scope>
    <source>
        <strain evidence="2 3">M3</strain>
    </source>
</reference>
<dbReference type="Proteomes" id="UP000188879">
    <property type="component" value="Unassembled WGS sequence"/>
</dbReference>
<sequence>MQEDATRQAEIETRAYTLWMESGQPEGRAEEFWHLAKSQIEAEERPVEPAGGISLPPEEGPVSPPPAAG</sequence>
<feature type="compositionally biased region" description="Pro residues" evidence="1">
    <location>
        <begin position="58"/>
        <end position="69"/>
    </location>
</feature>
<dbReference type="OrthoDB" id="9811127at2"/>
<proteinExistence type="predicted"/>
<keyword evidence="3" id="KW-1185">Reference proteome</keyword>
<protein>
    <recommendedName>
        <fullName evidence="4">DUF2934 domain-containing protein</fullName>
    </recommendedName>
</protein>
<dbReference type="Pfam" id="PF11154">
    <property type="entry name" value="DUF2934"/>
    <property type="match status" value="1"/>
</dbReference>
<dbReference type="InterPro" id="IPR021327">
    <property type="entry name" value="DUF2934"/>
</dbReference>
<evidence type="ECO:0000256" key="1">
    <source>
        <dbReference type="SAM" id="MobiDB-lite"/>
    </source>
</evidence>
<gene>
    <name evidence="2" type="ORF">BKE38_28900</name>
</gene>